<keyword evidence="4" id="KW-1185">Reference proteome</keyword>
<dbReference type="PANTHER" id="PTHR46229">
    <property type="entry name" value="BOLA TRANSCRIPTION REGULATOR"/>
    <property type="match status" value="1"/>
</dbReference>
<evidence type="ECO:0000256" key="1">
    <source>
        <dbReference type="ARBA" id="ARBA00005578"/>
    </source>
</evidence>
<dbReference type="OrthoDB" id="9801469at2"/>
<accession>A0A5Q2QDL9</accession>
<protein>
    <submittedName>
        <fullName evidence="3">BolA/IbaG family iron-sulfur metabolism protein</fullName>
    </submittedName>
</protein>
<reference evidence="3 4" key="1">
    <citation type="submission" date="2019-11" db="EMBL/GenBank/DDBJ databases">
        <authorList>
            <person name="Khan S.A."/>
            <person name="Jeon C.O."/>
            <person name="Chun B.H."/>
        </authorList>
    </citation>
    <scope>NUCLEOTIDE SEQUENCE [LARGE SCALE GENOMIC DNA]</scope>
    <source>
        <strain evidence="3 4">IMCC 1097</strain>
    </source>
</reference>
<dbReference type="InterPro" id="IPR036065">
    <property type="entry name" value="BolA-like_sf"/>
</dbReference>
<evidence type="ECO:0000313" key="3">
    <source>
        <dbReference type="EMBL" id="QGG79950.1"/>
    </source>
</evidence>
<dbReference type="Proteomes" id="UP000388235">
    <property type="component" value="Chromosome"/>
</dbReference>
<dbReference type="PIRSF" id="PIRSF003113">
    <property type="entry name" value="BolA"/>
    <property type="match status" value="1"/>
</dbReference>
<dbReference type="Gene3D" id="3.30.300.90">
    <property type="entry name" value="BolA-like"/>
    <property type="match status" value="1"/>
</dbReference>
<dbReference type="InterPro" id="IPR002634">
    <property type="entry name" value="BolA"/>
</dbReference>
<dbReference type="EMBL" id="CP045871">
    <property type="protein sequence ID" value="QGG79950.1"/>
    <property type="molecule type" value="Genomic_DNA"/>
</dbReference>
<evidence type="ECO:0000256" key="2">
    <source>
        <dbReference type="RuleBase" id="RU003860"/>
    </source>
</evidence>
<sequence>MQTQQRLTELLTDGFAPTRLDIANDSHKHGNAPDTGSHFSVLMVSERFAGLNRVKRHQVAYACVAELLRNPIHALALHLYAPGEIDAQAPAPEGPACGGGDGRVAT</sequence>
<organism evidence="3 4">
    <name type="scientific">Litorivicinus lipolyticus</name>
    <dbReference type="NCBI Taxonomy" id="418701"/>
    <lineage>
        <taxon>Bacteria</taxon>
        <taxon>Pseudomonadati</taxon>
        <taxon>Pseudomonadota</taxon>
        <taxon>Gammaproteobacteria</taxon>
        <taxon>Oceanospirillales</taxon>
        <taxon>Litorivicinaceae</taxon>
        <taxon>Litorivicinus</taxon>
    </lineage>
</organism>
<dbReference type="KEGG" id="llp:GH975_04890"/>
<dbReference type="SUPFAM" id="SSF82657">
    <property type="entry name" value="BolA-like"/>
    <property type="match status" value="1"/>
</dbReference>
<dbReference type="RefSeq" id="WP_153713454.1">
    <property type="nucleotide sequence ID" value="NZ_CP045871.1"/>
</dbReference>
<dbReference type="InterPro" id="IPR050961">
    <property type="entry name" value="BolA/IbaG_stress_morph_reg"/>
</dbReference>
<dbReference type="Pfam" id="PF01722">
    <property type="entry name" value="BolA"/>
    <property type="match status" value="1"/>
</dbReference>
<dbReference type="PANTHER" id="PTHR46229:SF2">
    <property type="entry name" value="BOLA-LIKE PROTEIN 1"/>
    <property type="match status" value="1"/>
</dbReference>
<dbReference type="AlphaFoldDB" id="A0A5Q2QDL9"/>
<name>A0A5Q2QDL9_9GAMM</name>
<gene>
    <name evidence="3" type="ORF">GH975_04890</name>
</gene>
<proteinExistence type="inferred from homology"/>
<comment type="similarity">
    <text evidence="1 2">Belongs to the BolA/IbaG family.</text>
</comment>
<evidence type="ECO:0000313" key="4">
    <source>
        <dbReference type="Proteomes" id="UP000388235"/>
    </source>
</evidence>